<keyword evidence="2" id="KW-1185">Reference proteome</keyword>
<accession>A0AAD7RPJ1</accession>
<organism evidence="1 2">
    <name type="scientific">Aldrovandia affinis</name>
    <dbReference type="NCBI Taxonomy" id="143900"/>
    <lineage>
        <taxon>Eukaryota</taxon>
        <taxon>Metazoa</taxon>
        <taxon>Chordata</taxon>
        <taxon>Craniata</taxon>
        <taxon>Vertebrata</taxon>
        <taxon>Euteleostomi</taxon>
        <taxon>Actinopterygii</taxon>
        <taxon>Neopterygii</taxon>
        <taxon>Teleostei</taxon>
        <taxon>Notacanthiformes</taxon>
        <taxon>Halosauridae</taxon>
        <taxon>Aldrovandia</taxon>
    </lineage>
</organism>
<reference evidence="1" key="1">
    <citation type="journal article" date="2023" name="Science">
        <title>Genome structures resolve the early diversification of teleost fishes.</title>
        <authorList>
            <person name="Parey E."/>
            <person name="Louis A."/>
            <person name="Montfort J."/>
            <person name="Bouchez O."/>
            <person name="Roques C."/>
            <person name="Iampietro C."/>
            <person name="Lluch J."/>
            <person name="Castinel A."/>
            <person name="Donnadieu C."/>
            <person name="Desvignes T."/>
            <person name="Floi Bucao C."/>
            <person name="Jouanno E."/>
            <person name="Wen M."/>
            <person name="Mejri S."/>
            <person name="Dirks R."/>
            <person name="Jansen H."/>
            <person name="Henkel C."/>
            <person name="Chen W.J."/>
            <person name="Zahm M."/>
            <person name="Cabau C."/>
            <person name="Klopp C."/>
            <person name="Thompson A.W."/>
            <person name="Robinson-Rechavi M."/>
            <person name="Braasch I."/>
            <person name="Lecointre G."/>
            <person name="Bobe J."/>
            <person name="Postlethwait J.H."/>
            <person name="Berthelot C."/>
            <person name="Roest Crollius H."/>
            <person name="Guiguen Y."/>
        </authorList>
    </citation>
    <scope>NUCLEOTIDE SEQUENCE</scope>
    <source>
        <strain evidence="1">NC1722</strain>
    </source>
</reference>
<sequence length="91" mass="9962">MRGGRLADEAHFHSAVDRFSIVTYTKLAVDIRQEGHQTVLVNAKPRAVLSTVNAAEPALSEFTGSCVLSARLWRSRTTRGRVPSGEEDPRG</sequence>
<dbReference type="Proteomes" id="UP001221898">
    <property type="component" value="Unassembled WGS sequence"/>
</dbReference>
<protein>
    <submittedName>
        <fullName evidence="1">Uncharacterized protein</fullName>
    </submittedName>
</protein>
<evidence type="ECO:0000313" key="2">
    <source>
        <dbReference type="Proteomes" id="UP001221898"/>
    </source>
</evidence>
<gene>
    <name evidence="1" type="ORF">AAFF_G00146610</name>
</gene>
<dbReference type="EMBL" id="JAINUG010000201">
    <property type="protein sequence ID" value="KAJ8388043.1"/>
    <property type="molecule type" value="Genomic_DNA"/>
</dbReference>
<evidence type="ECO:0000313" key="1">
    <source>
        <dbReference type="EMBL" id="KAJ8388043.1"/>
    </source>
</evidence>
<comment type="caution">
    <text evidence="1">The sequence shown here is derived from an EMBL/GenBank/DDBJ whole genome shotgun (WGS) entry which is preliminary data.</text>
</comment>
<proteinExistence type="predicted"/>
<dbReference type="AlphaFoldDB" id="A0AAD7RPJ1"/>
<name>A0AAD7RPJ1_9TELE</name>